<keyword evidence="8" id="KW-1185">Reference proteome</keyword>
<accession>A0ABP9EBK9</accession>
<dbReference type="InterPro" id="IPR037396">
    <property type="entry name" value="FMN_HAD"/>
</dbReference>
<dbReference type="Gene3D" id="3.20.20.70">
    <property type="entry name" value="Aldolase class I"/>
    <property type="match status" value="1"/>
</dbReference>
<evidence type="ECO:0000256" key="4">
    <source>
        <dbReference type="ARBA" id="ARBA00023002"/>
    </source>
</evidence>
<keyword evidence="3" id="KW-0288">FMN</keyword>
<evidence type="ECO:0000256" key="3">
    <source>
        <dbReference type="ARBA" id="ARBA00022643"/>
    </source>
</evidence>
<dbReference type="PANTHER" id="PTHR10578">
    <property type="entry name" value="S -2-HYDROXY-ACID OXIDASE-RELATED"/>
    <property type="match status" value="1"/>
</dbReference>
<feature type="domain" description="FMN hydroxy acid dehydrogenase" evidence="6">
    <location>
        <begin position="1"/>
        <end position="360"/>
    </location>
</feature>
<comment type="caution">
    <text evidence="7">The sequence shown here is derived from an EMBL/GenBank/DDBJ whole genome shotgun (WGS) entry which is preliminary data.</text>
</comment>
<name>A0ABP9EBK9_9ACTN</name>
<comment type="similarity">
    <text evidence="5">Belongs to the FMN-dependent alpha-hydroxy acid dehydrogenase family.</text>
</comment>
<dbReference type="CDD" id="cd02809">
    <property type="entry name" value="alpha_hydroxyacid_oxid_FMN"/>
    <property type="match status" value="1"/>
</dbReference>
<evidence type="ECO:0000256" key="5">
    <source>
        <dbReference type="ARBA" id="ARBA00024042"/>
    </source>
</evidence>
<dbReference type="PROSITE" id="PS51349">
    <property type="entry name" value="FMN_HYDROXY_ACID_DH_2"/>
    <property type="match status" value="1"/>
</dbReference>
<dbReference type="Proteomes" id="UP001501752">
    <property type="component" value="Unassembled WGS sequence"/>
</dbReference>
<dbReference type="PANTHER" id="PTHR10578:SF107">
    <property type="entry name" value="2-HYDROXYACID OXIDASE 1"/>
    <property type="match status" value="1"/>
</dbReference>
<dbReference type="EMBL" id="BAABIS010000001">
    <property type="protein sequence ID" value="GAA4873035.1"/>
    <property type="molecule type" value="Genomic_DNA"/>
</dbReference>
<dbReference type="InterPro" id="IPR012133">
    <property type="entry name" value="Alpha-hydoxy_acid_DH_FMN"/>
</dbReference>
<comment type="cofactor">
    <cofactor evidence="1">
        <name>FMN</name>
        <dbReference type="ChEBI" id="CHEBI:58210"/>
    </cofactor>
</comment>
<evidence type="ECO:0000259" key="6">
    <source>
        <dbReference type="PROSITE" id="PS51349"/>
    </source>
</evidence>
<keyword evidence="4" id="KW-0560">Oxidoreductase</keyword>
<keyword evidence="2" id="KW-0285">Flavoprotein</keyword>
<gene>
    <name evidence="7" type="ORF">GCM10023235_60190</name>
</gene>
<reference evidence="8" key="1">
    <citation type="journal article" date="2019" name="Int. J. Syst. Evol. Microbiol.">
        <title>The Global Catalogue of Microorganisms (GCM) 10K type strain sequencing project: providing services to taxonomists for standard genome sequencing and annotation.</title>
        <authorList>
            <consortium name="The Broad Institute Genomics Platform"/>
            <consortium name="The Broad Institute Genome Sequencing Center for Infectious Disease"/>
            <person name="Wu L."/>
            <person name="Ma J."/>
        </authorList>
    </citation>
    <scope>NUCLEOTIDE SEQUENCE [LARGE SCALE GENOMIC DNA]</scope>
    <source>
        <strain evidence="8">JCM 13006</strain>
    </source>
</reference>
<dbReference type="Pfam" id="PF01070">
    <property type="entry name" value="FMN_dh"/>
    <property type="match status" value="1"/>
</dbReference>
<dbReference type="InterPro" id="IPR008259">
    <property type="entry name" value="FMN_hydac_DH_AS"/>
</dbReference>
<proteinExistence type="inferred from homology"/>
<evidence type="ECO:0000313" key="8">
    <source>
        <dbReference type="Proteomes" id="UP001501752"/>
    </source>
</evidence>
<evidence type="ECO:0000313" key="7">
    <source>
        <dbReference type="EMBL" id="GAA4873035.1"/>
    </source>
</evidence>
<evidence type="ECO:0000256" key="2">
    <source>
        <dbReference type="ARBA" id="ARBA00022630"/>
    </source>
</evidence>
<organism evidence="7 8">
    <name type="scientific">Kitasatospora terrestris</name>
    <dbReference type="NCBI Taxonomy" id="258051"/>
    <lineage>
        <taxon>Bacteria</taxon>
        <taxon>Bacillati</taxon>
        <taxon>Actinomycetota</taxon>
        <taxon>Actinomycetes</taxon>
        <taxon>Kitasatosporales</taxon>
        <taxon>Streptomycetaceae</taxon>
        <taxon>Kitasatospora</taxon>
    </lineage>
</organism>
<dbReference type="PROSITE" id="PS00557">
    <property type="entry name" value="FMN_HYDROXY_ACID_DH_1"/>
    <property type="match status" value="1"/>
</dbReference>
<protein>
    <submittedName>
        <fullName evidence="7">Alpha-hydroxy acid oxidase</fullName>
    </submittedName>
</protein>
<dbReference type="InterPro" id="IPR013785">
    <property type="entry name" value="Aldolase_TIM"/>
</dbReference>
<dbReference type="SUPFAM" id="SSF51395">
    <property type="entry name" value="FMN-linked oxidoreductases"/>
    <property type="match status" value="1"/>
</dbReference>
<dbReference type="PIRSF" id="PIRSF000138">
    <property type="entry name" value="Al-hdrx_acd_dh"/>
    <property type="match status" value="1"/>
</dbReference>
<dbReference type="RefSeq" id="WP_345700029.1">
    <property type="nucleotide sequence ID" value="NZ_BAABIS010000001.1"/>
</dbReference>
<sequence>MLPLTPADYRALARARLPAATWDFFEGGAGAEWTLRANRAQFRRHVLRPRVLVDVSAPDCSTELFGARLAAPFGVAPMAYHQLACPEGEIATARAARAAGALLVVSIFAGRRLEEIARAGGDAPRWLQLYWLRDRAALADLAGRAEAAGFGALVLTVDAPKVARRLRDLRNSFAVPDGVRAVNLDAALAVGAARSGSSAIEAHSVEQFDRSITWADLSWLRQKTSLPLVLKGVLTAEDARRAVDHGVDALVVSNHGGRQLDGAPPALAALPEVVDAVPADCPVLVDGGIRHGTDLAKALALGARAALIGRPVLWGLAHSGEPGARHVLDLLRTELLDTLVLSGRPTLADLDRTLLADWPPPHHLRREDPPG</sequence>
<dbReference type="InterPro" id="IPR000262">
    <property type="entry name" value="FMN-dep_DH"/>
</dbReference>
<evidence type="ECO:0000256" key="1">
    <source>
        <dbReference type="ARBA" id="ARBA00001917"/>
    </source>
</evidence>